<gene>
    <name evidence="1" type="ORF">G5V65_07375</name>
</gene>
<dbReference type="AlphaFoldDB" id="A0A6M1U3H4"/>
<sequence>MSDWVAFEAVVEPVVWGKATYTLLRLPDRAVEALGAAKRVEGEINAHWVNLALSRAPVVEGVFLWAGQSLLDRLGIVPGEVLEVRLRPAPDDQVDTPEDVAAALRAGGMMAEWEALTAGKRRGMLYQIGTAKTAPTRAKRIDAMIQGLR</sequence>
<evidence type="ECO:0000313" key="1">
    <source>
        <dbReference type="EMBL" id="NGQ90715.1"/>
    </source>
</evidence>
<keyword evidence="2" id="KW-1185">Reference proteome</keyword>
<dbReference type="Proteomes" id="UP000474758">
    <property type="component" value="Unassembled WGS sequence"/>
</dbReference>
<dbReference type="RefSeq" id="WP_165048482.1">
    <property type="nucleotide sequence ID" value="NZ_JAALFE010000005.1"/>
</dbReference>
<evidence type="ECO:0000313" key="2">
    <source>
        <dbReference type="Proteomes" id="UP000474758"/>
    </source>
</evidence>
<reference evidence="1 2" key="1">
    <citation type="submission" date="2020-02" db="EMBL/GenBank/DDBJ databases">
        <title>Rhodobacter translucens sp. nov., a novel bacterium isolated from activated sludge.</title>
        <authorList>
            <person name="Liu J."/>
        </authorList>
    </citation>
    <scope>NUCLEOTIDE SEQUENCE [LARGE SCALE GENOMIC DNA]</scope>
    <source>
        <strain evidence="1 2">HX-7-19</strain>
    </source>
</reference>
<comment type="caution">
    <text evidence="1">The sequence shown here is derived from an EMBL/GenBank/DDBJ whole genome shotgun (WGS) entry which is preliminary data.</text>
</comment>
<name>A0A6M1U3H4_9RHOB</name>
<dbReference type="EMBL" id="JAALFE010000005">
    <property type="protein sequence ID" value="NGQ90715.1"/>
    <property type="molecule type" value="Genomic_DNA"/>
</dbReference>
<organism evidence="1 2">
    <name type="scientific">Paragemmobacter kunshanensis</name>
    <dbReference type="NCBI Taxonomy" id="2583234"/>
    <lineage>
        <taxon>Bacteria</taxon>
        <taxon>Pseudomonadati</taxon>
        <taxon>Pseudomonadota</taxon>
        <taxon>Alphaproteobacteria</taxon>
        <taxon>Rhodobacterales</taxon>
        <taxon>Paracoccaceae</taxon>
        <taxon>Paragemmobacter</taxon>
    </lineage>
</organism>
<accession>A0A6M1U3H4</accession>
<proteinExistence type="predicted"/>
<dbReference type="Pfam" id="PF13376">
    <property type="entry name" value="OmdA"/>
    <property type="match status" value="1"/>
</dbReference>
<protein>
    <submittedName>
        <fullName evidence="1">YdeI/OmpD-associated family protein</fullName>
    </submittedName>
</protein>